<name>A0A7W9X2S5_9BURK</name>
<organism evidence="2 3">
    <name type="scientific">Massilia aurea</name>
    <dbReference type="NCBI Taxonomy" id="373040"/>
    <lineage>
        <taxon>Bacteria</taxon>
        <taxon>Pseudomonadati</taxon>
        <taxon>Pseudomonadota</taxon>
        <taxon>Betaproteobacteria</taxon>
        <taxon>Burkholderiales</taxon>
        <taxon>Oxalobacteraceae</taxon>
        <taxon>Telluria group</taxon>
        <taxon>Massilia</taxon>
    </lineage>
</organism>
<dbReference type="PROSITE" id="PS50965">
    <property type="entry name" value="NERD"/>
    <property type="match status" value="1"/>
</dbReference>
<accession>A0A7W9X2S5</accession>
<evidence type="ECO:0000313" key="3">
    <source>
        <dbReference type="Proteomes" id="UP000540787"/>
    </source>
</evidence>
<keyword evidence="3" id="KW-1185">Reference proteome</keyword>
<proteinExistence type="predicted"/>
<dbReference type="Pfam" id="PF08378">
    <property type="entry name" value="NERD"/>
    <property type="match status" value="1"/>
</dbReference>
<evidence type="ECO:0000313" key="2">
    <source>
        <dbReference type="EMBL" id="MBB6135380.1"/>
    </source>
</evidence>
<dbReference type="InterPro" id="IPR011528">
    <property type="entry name" value="NERD"/>
</dbReference>
<gene>
    <name evidence="2" type="ORF">HD842_003547</name>
</gene>
<protein>
    <recommendedName>
        <fullName evidence="1">NERD domain-containing protein</fullName>
    </recommendedName>
</protein>
<dbReference type="Proteomes" id="UP000540787">
    <property type="component" value="Unassembled WGS sequence"/>
</dbReference>
<feature type="domain" description="NERD" evidence="1">
    <location>
        <begin position="42"/>
        <end position="160"/>
    </location>
</feature>
<comment type="caution">
    <text evidence="2">The sequence shown here is derived from an EMBL/GenBank/DDBJ whole genome shotgun (WGS) entry which is preliminary data.</text>
</comment>
<sequence length="311" mass="34995">MLIKSADDKESQIAILQNLLSHERVPAEKRQLIEREVRNLSVGIATERQAAFEIDFYAAPSKNLFVIHDLRLEIGGRVAQIDHLLMNRAFEVFVLETKTFSTGLSINDRGEFSTFYEGKEMGIPSPVEQNARHISVLKDAFKEIGLPKRLGITLQPSFNSVVLVSPKAIINRPKLASSDASIIKLDQFFSWYHKKMDGLTLKDTVGILKICSSDTIKNLGEKLLSLHKPNRVDYIKRFDLGSALLSKEQVEPAYAEQKTSTASTVLKRKEETEYFCANCKSSIATVVAKFCWNNKSRFGGKAYCRVCQAKM</sequence>
<evidence type="ECO:0000259" key="1">
    <source>
        <dbReference type="PROSITE" id="PS50965"/>
    </source>
</evidence>
<dbReference type="AlphaFoldDB" id="A0A7W9X2S5"/>
<dbReference type="EMBL" id="JACHBX010000004">
    <property type="protein sequence ID" value="MBB6135380.1"/>
    <property type="molecule type" value="Genomic_DNA"/>
</dbReference>
<reference evidence="2 3" key="1">
    <citation type="submission" date="2020-08" db="EMBL/GenBank/DDBJ databases">
        <title>The Agave Microbiome: Exploring the role of microbial communities in plant adaptations to desert environments.</title>
        <authorList>
            <person name="Partida-Martinez L.P."/>
        </authorList>
    </citation>
    <scope>NUCLEOTIDE SEQUENCE [LARGE SCALE GENOMIC DNA]</scope>
    <source>
        <strain evidence="2 3">AT3.2</strain>
    </source>
</reference>
<dbReference type="RefSeq" id="WP_183556059.1">
    <property type="nucleotide sequence ID" value="NZ_JACHBX010000004.1"/>
</dbReference>